<reference evidence="1 2" key="1">
    <citation type="submission" date="2018-07" db="EMBL/GenBank/DDBJ databases">
        <title>Oceanihabitans testaceum sp. nov., isolated from marine sediment.</title>
        <authorList>
            <person name="Li C.-M."/>
        </authorList>
    </citation>
    <scope>NUCLEOTIDE SEQUENCE [LARGE SCALE GENOMIC DNA]</scope>
    <source>
        <strain evidence="1 2">S9-10</strain>
    </source>
</reference>
<dbReference type="Gene3D" id="3.40.50.1820">
    <property type="entry name" value="alpha/beta hydrolase"/>
    <property type="match status" value="1"/>
</dbReference>
<keyword evidence="1" id="KW-0378">Hydrolase</keyword>
<dbReference type="Pfam" id="PF05728">
    <property type="entry name" value="UPF0227"/>
    <property type="match status" value="1"/>
</dbReference>
<proteinExistence type="predicted"/>
<evidence type="ECO:0000313" key="2">
    <source>
        <dbReference type="Proteomes" id="UP000252249"/>
    </source>
</evidence>
<protein>
    <submittedName>
        <fullName evidence="1">Alpha/beta hydrolase</fullName>
    </submittedName>
</protein>
<gene>
    <name evidence="1" type="ORF">DU428_04760</name>
</gene>
<comment type="caution">
    <text evidence="1">The sequence shown here is derived from an EMBL/GenBank/DDBJ whole genome shotgun (WGS) entry which is preliminary data.</text>
</comment>
<dbReference type="AlphaFoldDB" id="A0A368P726"/>
<name>A0A368P726_9FLAO</name>
<dbReference type="RefSeq" id="WP_072349956.1">
    <property type="nucleotide sequence ID" value="NZ_JAWVXR010000003.1"/>
</dbReference>
<keyword evidence="2" id="KW-1185">Reference proteome</keyword>
<dbReference type="OrthoDB" id="1438136at2"/>
<organism evidence="1 2">
    <name type="scientific">Oceanihabitans sediminis</name>
    <dbReference type="NCBI Taxonomy" id="1812012"/>
    <lineage>
        <taxon>Bacteria</taxon>
        <taxon>Pseudomonadati</taxon>
        <taxon>Bacteroidota</taxon>
        <taxon>Flavobacteriia</taxon>
        <taxon>Flavobacteriales</taxon>
        <taxon>Flavobacteriaceae</taxon>
        <taxon>Oceanihabitans</taxon>
    </lineage>
</organism>
<evidence type="ECO:0000313" key="1">
    <source>
        <dbReference type="EMBL" id="RCU58687.1"/>
    </source>
</evidence>
<dbReference type="EMBL" id="QPIG01000001">
    <property type="protein sequence ID" value="RCU58687.1"/>
    <property type="molecule type" value="Genomic_DNA"/>
</dbReference>
<dbReference type="GO" id="GO:0016787">
    <property type="term" value="F:hydrolase activity"/>
    <property type="evidence" value="ECO:0007669"/>
    <property type="project" value="UniProtKB-KW"/>
</dbReference>
<dbReference type="SUPFAM" id="SSF53474">
    <property type="entry name" value="alpha/beta-Hydrolases"/>
    <property type="match status" value="1"/>
</dbReference>
<accession>A0A368P726</accession>
<dbReference type="InterPro" id="IPR029058">
    <property type="entry name" value="AB_hydrolase_fold"/>
</dbReference>
<dbReference type="InterPro" id="IPR008886">
    <property type="entry name" value="UPF0227/Esterase_YqiA"/>
</dbReference>
<sequence length="164" mass="18648">MKILYIHGLNGSLSPEKREILEQFGEVFSPAINYEANPKAIEDLIQSFKSKDIKIVMGSSMGGFSGYYVSNSLQCPALLFNPALAERTVYQIVPDITNKKSSYKQIVLGTQDDIVKPRKTLNFLAETLMLQPQYKIHVHNNLAHRIPLDIFEEEVNLFFQQLTL</sequence>
<dbReference type="Proteomes" id="UP000252249">
    <property type="component" value="Unassembled WGS sequence"/>
</dbReference>